<evidence type="ECO:0000259" key="24">
    <source>
        <dbReference type="SMART" id="SM00090"/>
    </source>
</evidence>
<feature type="compositionally biased region" description="Basic and acidic residues" evidence="23">
    <location>
        <begin position="434"/>
        <end position="470"/>
    </location>
</feature>
<keyword evidence="9 19" id="KW-0808">Transferase</keyword>
<evidence type="ECO:0000256" key="3">
    <source>
        <dbReference type="ARBA" id="ARBA00009196"/>
    </source>
</evidence>
<feature type="domain" description="RIO kinase" evidence="24">
    <location>
        <begin position="71"/>
        <end position="312"/>
    </location>
</feature>
<dbReference type="PIRSF" id="PIRSF038147">
    <property type="entry name" value="Ser/Thr_PK_RIO1"/>
    <property type="match status" value="1"/>
</dbReference>
<dbReference type="Gene3D" id="1.10.510.10">
    <property type="entry name" value="Transferase(Phosphotransferase) domain 1"/>
    <property type="match status" value="1"/>
</dbReference>
<dbReference type="InterPro" id="IPR017407">
    <property type="entry name" value="Ser/Thr_kinase_Rio1"/>
</dbReference>
<dbReference type="GO" id="GO:0000324">
    <property type="term" value="C:fungal-type vacuole"/>
    <property type="evidence" value="ECO:0007669"/>
    <property type="project" value="EnsemblFungi"/>
</dbReference>
<comment type="similarity">
    <text evidence="3 19">Belongs to the protein kinase superfamily. RIO-type Ser/Thr kinase family.</text>
</comment>
<feature type="binding site" evidence="21">
    <location>
        <position position="203"/>
    </location>
    <ligand>
        <name>ATP</name>
        <dbReference type="ChEBI" id="CHEBI:30616"/>
    </ligand>
</feature>
<evidence type="ECO:0000256" key="6">
    <source>
        <dbReference type="ARBA" id="ARBA00022490"/>
    </source>
</evidence>
<feature type="binding site" evidence="21">
    <location>
        <position position="131"/>
    </location>
    <ligand>
        <name>ATP</name>
        <dbReference type="ChEBI" id="CHEBI:30616"/>
    </ligand>
</feature>
<feature type="binding site" evidence="22">
    <location>
        <position position="266"/>
    </location>
    <ligand>
        <name>Mg(2+)</name>
        <dbReference type="ChEBI" id="CHEBI:18420"/>
    </ligand>
</feature>
<protein>
    <recommendedName>
        <fullName evidence="5 19">Serine/threonine-protein kinase RIO1</fullName>
        <ecNumber evidence="4 19">2.7.11.1</ecNumber>
    </recommendedName>
</protein>
<dbReference type="GO" id="GO:0005524">
    <property type="term" value="F:ATP binding"/>
    <property type="evidence" value="ECO:0007669"/>
    <property type="project" value="UniProtKB-KW"/>
</dbReference>
<feature type="region of interest" description="Disordered" evidence="23">
    <location>
        <begin position="385"/>
        <end position="493"/>
    </location>
</feature>
<dbReference type="Gene3D" id="3.30.200.20">
    <property type="entry name" value="Phosphorylase Kinase, domain 1"/>
    <property type="match status" value="1"/>
</dbReference>
<evidence type="ECO:0000256" key="17">
    <source>
        <dbReference type="ARBA" id="ARBA00048679"/>
    </source>
</evidence>
<dbReference type="GO" id="GO:0007096">
    <property type="term" value="P:regulation of exit from mitosis"/>
    <property type="evidence" value="ECO:0007669"/>
    <property type="project" value="EnsemblFungi"/>
</dbReference>
<dbReference type="GO" id="GO:0000462">
    <property type="term" value="P:maturation of SSU-rRNA from tricistronic rRNA transcript (SSU-rRNA, 5.8S rRNA, LSU-rRNA)"/>
    <property type="evidence" value="ECO:0007669"/>
    <property type="project" value="EnsemblFungi"/>
</dbReference>
<evidence type="ECO:0000256" key="4">
    <source>
        <dbReference type="ARBA" id="ARBA00012513"/>
    </source>
</evidence>
<comment type="cofactor">
    <cofactor evidence="1 22">
        <name>Mg(2+)</name>
        <dbReference type="ChEBI" id="CHEBI:18420"/>
    </cofactor>
</comment>
<dbReference type="AlphaFoldDB" id="A0A8H6BSN1"/>
<dbReference type="GO" id="GO:2000234">
    <property type="term" value="P:positive regulation of rRNA processing"/>
    <property type="evidence" value="ECO:0007669"/>
    <property type="project" value="EnsemblFungi"/>
</dbReference>
<evidence type="ECO:0000256" key="9">
    <source>
        <dbReference type="ARBA" id="ARBA00022679"/>
    </source>
</evidence>
<dbReference type="SUPFAM" id="SSF56112">
    <property type="entry name" value="Protein kinase-like (PK-like)"/>
    <property type="match status" value="1"/>
</dbReference>
<comment type="subcellular location">
    <subcellularLocation>
        <location evidence="2">Cytoplasm</location>
    </subcellularLocation>
</comment>
<evidence type="ECO:0000256" key="23">
    <source>
        <dbReference type="SAM" id="MobiDB-lite"/>
    </source>
</evidence>
<keyword evidence="11 19" id="KW-0547">Nucleotide-binding</keyword>
<evidence type="ECO:0000256" key="19">
    <source>
        <dbReference type="PIRNR" id="PIRNR038147"/>
    </source>
</evidence>
<keyword evidence="7" id="KW-0690">Ribosome biogenesis</keyword>
<evidence type="ECO:0000256" key="21">
    <source>
        <dbReference type="PIRSR" id="PIRSR038147-2"/>
    </source>
</evidence>
<organism evidence="25 26">
    <name type="scientific">Candida albicans</name>
    <name type="common">Yeast</name>
    <dbReference type="NCBI Taxonomy" id="5476"/>
    <lineage>
        <taxon>Eukaryota</taxon>
        <taxon>Fungi</taxon>
        <taxon>Dikarya</taxon>
        <taxon>Ascomycota</taxon>
        <taxon>Saccharomycotina</taxon>
        <taxon>Pichiomycetes</taxon>
        <taxon>Debaryomycetaceae</taxon>
        <taxon>Candida/Lodderomyces clade</taxon>
        <taxon>Candida</taxon>
    </lineage>
</organism>
<comment type="catalytic activity">
    <reaction evidence="17 19">
        <text>L-seryl-[protein] + ATP = O-phospho-L-seryl-[protein] + ADP + H(+)</text>
        <dbReference type="Rhea" id="RHEA:17989"/>
        <dbReference type="Rhea" id="RHEA-COMP:9863"/>
        <dbReference type="Rhea" id="RHEA-COMP:11604"/>
        <dbReference type="ChEBI" id="CHEBI:15378"/>
        <dbReference type="ChEBI" id="CHEBI:29999"/>
        <dbReference type="ChEBI" id="CHEBI:30616"/>
        <dbReference type="ChEBI" id="CHEBI:83421"/>
        <dbReference type="ChEBI" id="CHEBI:456216"/>
        <dbReference type="EC" id="2.7.11.1"/>
    </reaction>
</comment>
<dbReference type="GO" id="GO:0000122">
    <property type="term" value="P:negative regulation of transcription by RNA polymerase II"/>
    <property type="evidence" value="ECO:0007669"/>
    <property type="project" value="EnsemblFungi"/>
</dbReference>
<dbReference type="EMBL" id="JABWAD010000061">
    <property type="protein sequence ID" value="KAF6062595.1"/>
    <property type="molecule type" value="Genomic_DNA"/>
</dbReference>
<feature type="region of interest" description="Disordered" evidence="23">
    <location>
        <begin position="1"/>
        <end position="44"/>
    </location>
</feature>
<keyword evidence="6" id="KW-0963">Cytoplasm</keyword>
<feature type="compositionally biased region" description="Acidic residues" evidence="23">
    <location>
        <begin position="21"/>
        <end position="30"/>
    </location>
</feature>
<dbReference type="Pfam" id="PF01163">
    <property type="entry name" value="RIO1"/>
    <property type="match status" value="1"/>
</dbReference>
<dbReference type="GO" id="GO:0005739">
    <property type="term" value="C:mitochondrion"/>
    <property type="evidence" value="ECO:0007669"/>
    <property type="project" value="EnsemblFungi"/>
</dbReference>
<comment type="catalytic activity">
    <reaction evidence="18">
        <text>ATP + H2O = ADP + phosphate + H(+)</text>
        <dbReference type="Rhea" id="RHEA:13065"/>
        <dbReference type="ChEBI" id="CHEBI:15377"/>
        <dbReference type="ChEBI" id="CHEBI:15378"/>
        <dbReference type="ChEBI" id="CHEBI:30616"/>
        <dbReference type="ChEBI" id="CHEBI:43474"/>
        <dbReference type="ChEBI" id="CHEBI:456216"/>
    </reaction>
</comment>
<dbReference type="GO" id="GO:0090234">
    <property type="term" value="P:regulation of kinetochore assembly"/>
    <property type="evidence" value="ECO:0007669"/>
    <property type="project" value="EnsemblFungi"/>
</dbReference>
<dbReference type="GO" id="GO:0046872">
    <property type="term" value="F:metal ion binding"/>
    <property type="evidence" value="ECO:0007669"/>
    <property type="project" value="UniProtKB-KW"/>
</dbReference>
<evidence type="ECO:0000256" key="7">
    <source>
        <dbReference type="ARBA" id="ARBA00022517"/>
    </source>
</evidence>
<evidence type="ECO:0000256" key="10">
    <source>
        <dbReference type="ARBA" id="ARBA00022723"/>
    </source>
</evidence>
<dbReference type="InterPro" id="IPR051272">
    <property type="entry name" value="RIO-type_Ser/Thr_kinase"/>
</dbReference>
<dbReference type="InterPro" id="IPR000687">
    <property type="entry name" value="RIO_kinase"/>
</dbReference>
<evidence type="ECO:0000256" key="15">
    <source>
        <dbReference type="ARBA" id="ARBA00022842"/>
    </source>
</evidence>
<evidence type="ECO:0000256" key="13">
    <source>
        <dbReference type="ARBA" id="ARBA00022801"/>
    </source>
</evidence>
<accession>A0A8H6BSN1</accession>
<comment type="catalytic activity">
    <reaction evidence="16 19">
        <text>L-threonyl-[protein] + ATP = O-phospho-L-threonyl-[protein] + ADP + H(+)</text>
        <dbReference type="Rhea" id="RHEA:46608"/>
        <dbReference type="Rhea" id="RHEA-COMP:11060"/>
        <dbReference type="Rhea" id="RHEA-COMP:11605"/>
        <dbReference type="ChEBI" id="CHEBI:15378"/>
        <dbReference type="ChEBI" id="CHEBI:30013"/>
        <dbReference type="ChEBI" id="CHEBI:30616"/>
        <dbReference type="ChEBI" id="CHEBI:61977"/>
        <dbReference type="ChEBI" id="CHEBI:456216"/>
        <dbReference type="EC" id="2.7.11.1"/>
    </reaction>
</comment>
<dbReference type="GO" id="GO:0030874">
    <property type="term" value="C:nucleolar chromatin"/>
    <property type="evidence" value="ECO:0007669"/>
    <property type="project" value="EnsemblFungi"/>
</dbReference>
<evidence type="ECO:0000256" key="8">
    <source>
        <dbReference type="ARBA" id="ARBA00022527"/>
    </source>
</evidence>
<proteinExistence type="inferred from homology"/>
<evidence type="ECO:0000256" key="2">
    <source>
        <dbReference type="ARBA" id="ARBA00004496"/>
    </source>
</evidence>
<evidence type="ECO:0000256" key="22">
    <source>
        <dbReference type="PIRSR" id="PIRSR038147-3"/>
    </source>
</evidence>
<dbReference type="CDD" id="cd05147">
    <property type="entry name" value="RIO1_euk"/>
    <property type="match status" value="1"/>
</dbReference>
<gene>
    <name evidence="25" type="ORF">FOB64_005661</name>
</gene>
<evidence type="ECO:0000256" key="12">
    <source>
        <dbReference type="ARBA" id="ARBA00022777"/>
    </source>
</evidence>
<feature type="binding site" evidence="22">
    <location>
        <position position="254"/>
    </location>
    <ligand>
        <name>Mg(2+)</name>
        <dbReference type="ChEBI" id="CHEBI:18420"/>
    </ligand>
</feature>
<keyword evidence="10" id="KW-0479">Metal-binding</keyword>
<dbReference type="GO" id="GO:0003682">
    <property type="term" value="F:chromatin binding"/>
    <property type="evidence" value="ECO:0007669"/>
    <property type="project" value="EnsemblFungi"/>
</dbReference>
<dbReference type="GO" id="GO:0005829">
    <property type="term" value="C:cytosol"/>
    <property type="evidence" value="ECO:0007669"/>
    <property type="project" value="EnsemblFungi"/>
</dbReference>
<dbReference type="EC" id="2.7.11.1" evidence="4 19"/>
<comment type="caution">
    <text evidence="25">The sequence shown here is derived from an EMBL/GenBank/DDBJ whole genome shotgun (WGS) entry which is preliminary data.</text>
</comment>
<evidence type="ECO:0000256" key="20">
    <source>
        <dbReference type="PIRSR" id="PIRSR038147-1"/>
    </source>
</evidence>
<dbReference type="GO" id="GO:0016787">
    <property type="term" value="F:hydrolase activity"/>
    <property type="evidence" value="ECO:0007669"/>
    <property type="project" value="UniProtKB-KW"/>
</dbReference>
<evidence type="ECO:0000256" key="16">
    <source>
        <dbReference type="ARBA" id="ARBA00047899"/>
    </source>
</evidence>
<dbReference type="Proteomes" id="UP000536275">
    <property type="component" value="Unassembled WGS sequence"/>
</dbReference>
<keyword evidence="15" id="KW-0460">Magnesium</keyword>
<dbReference type="GO" id="GO:0004674">
    <property type="term" value="F:protein serine/threonine kinase activity"/>
    <property type="evidence" value="ECO:0007669"/>
    <property type="project" value="UniProtKB-KW"/>
</dbReference>
<keyword evidence="13" id="KW-0378">Hydrolase</keyword>
<reference evidence="25 26" key="1">
    <citation type="submission" date="2020-03" db="EMBL/GenBank/DDBJ databases">
        <title>FDA dAtabase for Regulatory Grade micrObial Sequences (FDA-ARGOS): Supporting development and validation of Infectious Disease Dx tests.</title>
        <authorList>
            <person name="Campos J."/>
            <person name="Goldberg B."/>
            <person name="Tallon L."/>
            <person name="Sadzewicz L."/>
            <person name="Vavikolanu K."/>
            <person name="Mehta A."/>
            <person name="Aluvathingal J."/>
            <person name="Nadendla S."/>
            <person name="Nandy P."/>
            <person name="Geyer C."/>
            <person name="Yan Y."/>
            <person name="Sichtig H."/>
        </authorList>
    </citation>
    <scope>NUCLEOTIDE SEQUENCE [LARGE SCALE GENOMIC DNA]</scope>
    <source>
        <strain evidence="25 26">FDAARGOS_656</strain>
    </source>
</reference>
<dbReference type="FunFam" id="3.30.200.20:FF:000403">
    <property type="entry name" value="Serine/threonine-protein kinase RIO1"/>
    <property type="match status" value="1"/>
</dbReference>
<name>A0A8H6BSN1_CANAX</name>
<evidence type="ECO:0000256" key="1">
    <source>
        <dbReference type="ARBA" id="ARBA00001946"/>
    </source>
</evidence>
<sequence length="493" mass="57227">MSSEEILQGVEDIHLNTSSDSDSEYELEEETTTKSLPSSSRTITEKEDIVTKYADKIKTDPIKKGPKITKDRANRATVEQVLDPRTLRFLAKIINKGIISRINGCISTGKEANVYHGTSDDPDNDREYAVKIYKTSILVFKDRERYVDGEFRFRNTKNQSNPRKMVKVWAEKEFRNLKRIYQNGIPCPEPIELKSHVLVMEYLTKGDGQPSPKLKDYSFKDVQDIVNYYHKMLFYMRRLYQECRLVHADLSEYNSIVHKDNLYIIDVSQSVEPEHPMALDFLRMDIKNVNDFFSRSKINVYPERLIFRFITSEGHLLGIADNSDQELEKYLETLPLKTEDDQEVEDEIFRSLHLVRSLNNLDETDFQKFSEGKVDTMKDLVAMKEGEVASPGLQTANGNEVDSSEDEDNEGVSEEEEESSSEDDDDEEEEVDGISEKEWVEREQNAPRGKKYEDKDEKKARKEAAKLAKQEKRKTKMKKHIKKKIINKRKTGK</sequence>
<evidence type="ECO:0000313" key="26">
    <source>
        <dbReference type="Proteomes" id="UP000536275"/>
    </source>
</evidence>
<keyword evidence="12 19" id="KW-0418">Kinase</keyword>
<feature type="compositionally biased region" description="Acidic residues" evidence="23">
    <location>
        <begin position="402"/>
        <end position="433"/>
    </location>
</feature>
<dbReference type="SMR" id="A0A8H6BSN1"/>
<evidence type="ECO:0000313" key="25">
    <source>
        <dbReference type="EMBL" id="KAF6062595.1"/>
    </source>
</evidence>
<dbReference type="FunFam" id="1.10.510.10:FF:000755">
    <property type="entry name" value="Homoserine kinase"/>
    <property type="match status" value="1"/>
</dbReference>
<dbReference type="InterPro" id="IPR018934">
    <property type="entry name" value="RIO_dom"/>
</dbReference>
<feature type="active site" description="4-aspartylphosphate intermediate" evidence="20">
    <location>
        <position position="266"/>
    </location>
</feature>
<evidence type="ECO:0000256" key="18">
    <source>
        <dbReference type="ARBA" id="ARBA00049360"/>
    </source>
</evidence>
<feature type="compositionally biased region" description="Basic residues" evidence="23">
    <location>
        <begin position="471"/>
        <end position="493"/>
    </location>
</feature>
<keyword evidence="8 19" id="KW-0723">Serine/threonine-protein kinase</keyword>
<dbReference type="GO" id="GO:0000776">
    <property type="term" value="C:kinetochore"/>
    <property type="evidence" value="ECO:0007669"/>
    <property type="project" value="EnsemblFungi"/>
</dbReference>
<keyword evidence="14 19" id="KW-0067">ATP-binding</keyword>
<dbReference type="PANTHER" id="PTHR45723">
    <property type="entry name" value="SERINE/THREONINE-PROTEIN KINASE RIO1"/>
    <property type="match status" value="1"/>
</dbReference>
<evidence type="ECO:0000256" key="5">
    <source>
        <dbReference type="ARBA" id="ARBA00016038"/>
    </source>
</evidence>
<dbReference type="GO" id="GO:0016479">
    <property type="term" value="P:negative regulation of transcription by RNA polymerase I"/>
    <property type="evidence" value="ECO:0007669"/>
    <property type="project" value="EnsemblFungi"/>
</dbReference>
<dbReference type="InterPro" id="IPR018935">
    <property type="entry name" value="RIO_kinase_CS"/>
</dbReference>
<dbReference type="SMART" id="SM00090">
    <property type="entry name" value="RIO"/>
    <property type="match status" value="1"/>
</dbReference>
<evidence type="ECO:0000256" key="11">
    <source>
        <dbReference type="ARBA" id="ARBA00022741"/>
    </source>
</evidence>
<feature type="active site" description="Proton acceptor" evidence="20">
    <location>
        <position position="249"/>
    </location>
</feature>
<evidence type="ECO:0000256" key="14">
    <source>
        <dbReference type="ARBA" id="ARBA00022840"/>
    </source>
</evidence>
<dbReference type="InterPro" id="IPR011009">
    <property type="entry name" value="Kinase-like_dom_sf"/>
</dbReference>
<dbReference type="PROSITE" id="PS01245">
    <property type="entry name" value="RIO1"/>
    <property type="match status" value="1"/>
</dbReference>